<comment type="caution">
    <text evidence="2">The sequence shown here is derived from an EMBL/GenBank/DDBJ whole genome shotgun (WGS) entry which is preliminary data.</text>
</comment>
<feature type="region of interest" description="Disordered" evidence="1">
    <location>
        <begin position="1"/>
        <end position="32"/>
    </location>
</feature>
<accession>A0AAV9RV45</accession>
<evidence type="ECO:0000313" key="3">
    <source>
        <dbReference type="Proteomes" id="UP001311232"/>
    </source>
</evidence>
<evidence type="ECO:0000313" key="2">
    <source>
        <dbReference type="EMBL" id="KAK5612647.1"/>
    </source>
</evidence>
<sequence>MCSREVPSRDTVSTKSGAVFPGLKGRPQEPHPVVTCSVVSGQNGPPSHCSGDTEKVRKCHHTAVNSKADSVMVDKCPCQSDSSTNAERLVERLGALFLLVGALRKRDSRKQKEDFGWVNTAKYF</sequence>
<dbReference type="EMBL" id="JAHHUM010001342">
    <property type="protein sequence ID" value="KAK5612647.1"/>
    <property type="molecule type" value="Genomic_DNA"/>
</dbReference>
<keyword evidence="3" id="KW-1185">Reference proteome</keyword>
<evidence type="ECO:0000256" key="1">
    <source>
        <dbReference type="SAM" id="MobiDB-lite"/>
    </source>
</evidence>
<reference evidence="2 3" key="1">
    <citation type="submission" date="2021-06" db="EMBL/GenBank/DDBJ databases">
        <authorList>
            <person name="Palmer J.M."/>
        </authorList>
    </citation>
    <scope>NUCLEOTIDE SEQUENCE [LARGE SCALE GENOMIC DNA]</scope>
    <source>
        <strain evidence="2 3">MEX-2019</strain>
        <tissue evidence="2">Muscle</tissue>
    </source>
</reference>
<organism evidence="2 3">
    <name type="scientific">Crenichthys baileyi</name>
    <name type="common">White River springfish</name>
    <dbReference type="NCBI Taxonomy" id="28760"/>
    <lineage>
        <taxon>Eukaryota</taxon>
        <taxon>Metazoa</taxon>
        <taxon>Chordata</taxon>
        <taxon>Craniata</taxon>
        <taxon>Vertebrata</taxon>
        <taxon>Euteleostomi</taxon>
        <taxon>Actinopterygii</taxon>
        <taxon>Neopterygii</taxon>
        <taxon>Teleostei</taxon>
        <taxon>Neoteleostei</taxon>
        <taxon>Acanthomorphata</taxon>
        <taxon>Ovalentaria</taxon>
        <taxon>Atherinomorphae</taxon>
        <taxon>Cyprinodontiformes</taxon>
        <taxon>Goodeidae</taxon>
        <taxon>Crenichthys</taxon>
    </lineage>
</organism>
<dbReference type="Proteomes" id="UP001311232">
    <property type="component" value="Unassembled WGS sequence"/>
</dbReference>
<protein>
    <submittedName>
        <fullName evidence="2">Uncharacterized protein</fullName>
    </submittedName>
</protein>
<gene>
    <name evidence="2" type="ORF">CRENBAI_009697</name>
</gene>
<proteinExistence type="predicted"/>
<dbReference type="AlphaFoldDB" id="A0AAV9RV45"/>
<name>A0AAV9RV45_9TELE</name>